<gene>
    <name evidence="4" type="ORF">AOE01nite_00150</name>
</gene>
<dbReference type="Gene3D" id="3.40.50.2000">
    <property type="entry name" value="Glycogen Phosphorylase B"/>
    <property type="match status" value="2"/>
</dbReference>
<sequence>MLPPRERFSPEEAGAIALLVHRLAEPREIVIGAPTKQPPFPDTDFVPAPVSGVFRTRWPRGAIWPPFGVRFGSLRYAAAVAGKIAALTPSVVEIHNRPELAWLLRDRFPDLPMRLVLHNDPQSMRRAGTVRQREELARRLAVVCVSDWVRKRYCEGTKLSPAELFILPNCLDFSVLPPALPPGKREQVILFAGRIVADKGADAFVTACARILPELPGWRAEMIGADRFGPDSPETPFLAALRPQAFSAGIVLRGYQPHQEIMLAMSRAAITVVPSRWAEPFGLTALEAMACGSALIASPRGALTSLVGDAGILAEPDQPSVLAESIRRLATDEQLRAHYSELGRRQAGAFNLDLARERRRAAPAF</sequence>
<keyword evidence="5" id="KW-1185">Reference proteome</keyword>
<evidence type="ECO:0000259" key="3">
    <source>
        <dbReference type="Pfam" id="PF00534"/>
    </source>
</evidence>
<dbReference type="CDD" id="cd03801">
    <property type="entry name" value="GT4_PimA-like"/>
    <property type="match status" value="1"/>
</dbReference>
<evidence type="ECO:0000256" key="2">
    <source>
        <dbReference type="ARBA" id="ARBA00022679"/>
    </source>
</evidence>
<evidence type="ECO:0000313" key="4">
    <source>
        <dbReference type="EMBL" id="GEN61791.1"/>
    </source>
</evidence>
<keyword evidence="1" id="KW-0328">Glycosyltransferase</keyword>
<dbReference type="SUPFAM" id="SSF53756">
    <property type="entry name" value="UDP-Glycosyltransferase/glycogen phosphorylase"/>
    <property type="match status" value="1"/>
</dbReference>
<accession>A0A511XFX1</accession>
<dbReference type="PANTHER" id="PTHR12526:SF510">
    <property type="entry name" value="D-INOSITOL 3-PHOSPHATE GLYCOSYLTRANSFERASE"/>
    <property type="match status" value="1"/>
</dbReference>
<name>A0A511XFX1_9PROT</name>
<evidence type="ECO:0000256" key="1">
    <source>
        <dbReference type="ARBA" id="ARBA00022676"/>
    </source>
</evidence>
<dbReference type="InterPro" id="IPR001296">
    <property type="entry name" value="Glyco_trans_1"/>
</dbReference>
<dbReference type="AlphaFoldDB" id="A0A511XFX1"/>
<dbReference type="GO" id="GO:0016757">
    <property type="term" value="F:glycosyltransferase activity"/>
    <property type="evidence" value="ECO:0007669"/>
    <property type="project" value="UniProtKB-KW"/>
</dbReference>
<organism evidence="4 5">
    <name type="scientific">Acetobacter oeni</name>
    <dbReference type="NCBI Taxonomy" id="304077"/>
    <lineage>
        <taxon>Bacteria</taxon>
        <taxon>Pseudomonadati</taxon>
        <taxon>Pseudomonadota</taxon>
        <taxon>Alphaproteobacteria</taxon>
        <taxon>Acetobacterales</taxon>
        <taxon>Acetobacteraceae</taxon>
        <taxon>Acetobacter</taxon>
    </lineage>
</organism>
<dbReference type="Proteomes" id="UP000321746">
    <property type="component" value="Unassembled WGS sequence"/>
</dbReference>
<dbReference type="PANTHER" id="PTHR12526">
    <property type="entry name" value="GLYCOSYLTRANSFERASE"/>
    <property type="match status" value="1"/>
</dbReference>
<proteinExistence type="predicted"/>
<dbReference type="EMBL" id="BJYG01000001">
    <property type="protein sequence ID" value="GEN61791.1"/>
    <property type="molecule type" value="Genomic_DNA"/>
</dbReference>
<dbReference type="RefSeq" id="WP_261765832.1">
    <property type="nucleotide sequence ID" value="NZ_BJYG01000001.1"/>
</dbReference>
<reference evidence="4 5" key="1">
    <citation type="submission" date="2019-07" db="EMBL/GenBank/DDBJ databases">
        <title>Whole genome shotgun sequence of Acetobacter oeni NBRC 105207.</title>
        <authorList>
            <person name="Hosoyama A."/>
            <person name="Uohara A."/>
            <person name="Ohji S."/>
            <person name="Ichikawa N."/>
        </authorList>
    </citation>
    <scope>NUCLEOTIDE SEQUENCE [LARGE SCALE GENOMIC DNA]</scope>
    <source>
        <strain evidence="4 5">NBRC 105207</strain>
    </source>
</reference>
<dbReference type="Pfam" id="PF00534">
    <property type="entry name" value="Glycos_transf_1"/>
    <property type="match status" value="1"/>
</dbReference>
<protein>
    <recommendedName>
        <fullName evidence="3">Glycosyl transferase family 1 domain-containing protein</fullName>
    </recommendedName>
</protein>
<keyword evidence="2" id="KW-0808">Transferase</keyword>
<comment type="caution">
    <text evidence="4">The sequence shown here is derived from an EMBL/GenBank/DDBJ whole genome shotgun (WGS) entry which is preliminary data.</text>
</comment>
<evidence type="ECO:0000313" key="5">
    <source>
        <dbReference type="Proteomes" id="UP000321746"/>
    </source>
</evidence>
<feature type="domain" description="Glycosyl transferase family 1" evidence="3">
    <location>
        <begin position="182"/>
        <end position="345"/>
    </location>
</feature>